<keyword evidence="6 18" id="KW-0812">Transmembrane</keyword>
<dbReference type="GO" id="GO:0009312">
    <property type="term" value="P:oligosaccharide biosynthetic process"/>
    <property type="evidence" value="ECO:0007669"/>
    <property type="project" value="TreeGrafter"/>
</dbReference>
<feature type="compositionally biased region" description="Basic and acidic residues" evidence="17">
    <location>
        <begin position="80"/>
        <end position="99"/>
    </location>
</feature>
<keyword evidence="4" id="KW-0328">Glycosyltransferase</keyword>
<comment type="similarity">
    <text evidence="3">Belongs to the glycosyltransferase 29 family.</text>
</comment>
<comment type="catalytic activity">
    <reaction evidence="15">
        <text>a 3-O-[N-acetyl-alpha-neuraminyl-(2-&gt;3)-beta-D-galactosyl-(1-&gt;3)-N-acetyl-alpha-D-galactosaminyl]-L-threonyl-[protein] + CMP-N-acetyl-beta-neuraminate = a 3-O-{alpha-Neu5Ac-(2-&gt;3)-beta-D-Gal-(1-&gt;3)-[alpha-Neu5Ac-(2-&gt;6)]-alpha-D-GalNAc}-L-threonyl-[protein] + CMP + H(+)</text>
        <dbReference type="Rhea" id="RHEA:81659"/>
        <dbReference type="Rhea" id="RHEA-COMP:14417"/>
        <dbReference type="Rhea" id="RHEA-COMP:16763"/>
        <dbReference type="ChEBI" id="CHEBI:15378"/>
        <dbReference type="ChEBI" id="CHEBI:57812"/>
        <dbReference type="ChEBI" id="CHEBI:60377"/>
        <dbReference type="ChEBI" id="CHEBI:139598"/>
        <dbReference type="ChEBI" id="CHEBI:156398"/>
    </reaction>
    <physiologicalReaction direction="left-to-right" evidence="15">
        <dbReference type="Rhea" id="RHEA:81660"/>
    </physiologicalReaction>
</comment>
<comment type="catalytic activity">
    <reaction evidence="16">
        <text>a 3-O-[N-acetyl-alpha-D-galactosaminyl]-L-threonyl-[protein] + CMP-N-acetyl-beta-neuraminate = a 3-O-[N-acetyl-alpha-neuraminosyl-(2-&gt;6)-N-acetyl-alpha-D-galactosaminyl]-L-threonyl-[protein] + CMP + H(+)</text>
        <dbReference type="Rhea" id="RHEA:81643"/>
        <dbReference type="Rhea" id="RHEA-COMP:11689"/>
        <dbReference type="Rhea" id="RHEA-COMP:19720"/>
        <dbReference type="ChEBI" id="CHEBI:15378"/>
        <dbReference type="ChEBI" id="CHEBI:57812"/>
        <dbReference type="ChEBI" id="CHEBI:60377"/>
        <dbReference type="ChEBI" id="CHEBI:87075"/>
        <dbReference type="ChEBI" id="CHEBI:231970"/>
    </reaction>
    <physiologicalReaction direction="left-to-right" evidence="16">
        <dbReference type="Rhea" id="RHEA:81644"/>
    </physiologicalReaction>
</comment>
<feature type="transmembrane region" description="Helical" evidence="18">
    <location>
        <begin position="129"/>
        <end position="148"/>
    </location>
</feature>
<dbReference type="EMBL" id="CM004483">
    <property type="protein sequence ID" value="OCT60715.1"/>
    <property type="molecule type" value="Genomic_DNA"/>
</dbReference>
<evidence type="ECO:0000256" key="1">
    <source>
        <dbReference type="ARBA" id="ARBA00004323"/>
    </source>
</evidence>
<accession>A0A974BTU1</accession>
<name>A0A974BTU1_XENLA</name>
<evidence type="ECO:0000256" key="13">
    <source>
        <dbReference type="ARBA" id="ARBA00036348"/>
    </source>
</evidence>
<keyword evidence="7" id="KW-0735">Signal-anchor</keyword>
<evidence type="ECO:0000256" key="14">
    <source>
        <dbReference type="ARBA" id="ARBA00039109"/>
    </source>
</evidence>
<feature type="compositionally biased region" description="Polar residues" evidence="17">
    <location>
        <begin position="103"/>
        <end position="115"/>
    </location>
</feature>
<dbReference type="EC" id="2.4.3.3" evidence="14"/>
<feature type="compositionally biased region" description="Acidic residues" evidence="17">
    <location>
        <begin position="53"/>
        <end position="74"/>
    </location>
</feature>
<evidence type="ECO:0000256" key="18">
    <source>
        <dbReference type="SAM" id="Phobius"/>
    </source>
</evidence>
<comment type="catalytic activity">
    <reaction evidence="13">
        <text>a beta-D-galactosyl-(1-&gt;3)-N-acetyl-alpha-D-galactosaminyl derivative + CMP-N-acetyl-beta-neuraminate = a beta-D-galactosyl-(1-&gt;3)-[N-acetyl-alpha-neuraminyl-(2-&gt;6)]-N-acetyl-alpha-D-galactosaminyl derivative + CMP + H(+)</text>
        <dbReference type="Rhea" id="RHEA:11136"/>
        <dbReference type="ChEBI" id="CHEBI:15378"/>
        <dbReference type="ChEBI" id="CHEBI:57812"/>
        <dbReference type="ChEBI" id="CHEBI:60377"/>
        <dbReference type="ChEBI" id="CHEBI:133470"/>
        <dbReference type="ChEBI" id="CHEBI:140764"/>
        <dbReference type="EC" id="2.4.3.3"/>
    </reaction>
    <physiologicalReaction direction="left-to-right" evidence="13">
        <dbReference type="Rhea" id="RHEA:11137"/>
    </physiologicalReaction>
</comment>
<dbReference type="Gene3D" id="3.90.1480.20">
    <property type="entry name" value="Glycosyl transferase family 29"/>
    <property type="match status" value="1"/>
</dbReference>
<evidence type="ECO:0000256" key="3">
    <source>
        <dbReference type="ARBA" id="ARBA00006003"/>
    </source>
</evidence>
<evidence type="ECO:0000256" key="15">
    <source>
        <dbReference type="ARBA" id="ARBA00050664"/>
    </source>
</evidence>
<feature type="region of interest" description="Disordered" evidence="17">
    <location>
        <begin position="33"/>
        <end position="121"/>
    </location>
</feature>
<keyword evidence="12" id="KW-0325">Glycoprotein</keyword>
<dbReference type="GO" id="GO:1901137">
    <property type="term" value="P:carbohydrate derivative biosynthetic process"/>
    <property type="evidence" value="ECO:0007669"/>
    <property type="project" value="UniProtKB-ARBA"/>
</dbReference>
<evidence type="ECO:0000256" key="2">
    <source>
        <dbReference type="ARBA" id="ARBA00004922"/>
    </source>
</evidence>
<dbReference type="FunFam" id="3.90.1480.20:FF:000013">
    <property type="entry name" value="ST6 N-acetylgalactosaminide alpha-2,6-sialyltransferase 1"/>
    <property type="match status" value="1"/>
</dbReference>
<evidence type="ECO:0000256" key="17">
    <source>
        <dbReference type="SAM" id="MobiDB-lite"/>
    </source>
</evidence>
<dbReference type="InterPro" id="IPR001675">
    <property type="entry name" value="Glyco_trans_29"/>
</dbReference>
<dbReference type="Proteomes" id="UP000694892">
    <property type="component" value="Chromosome 9_10S"/>
</dbReference>
<gene>
    <name evidence="19" type="ORF">XELAEV_18046736mg</name>
</gene>
<dbReference type="CDD" id="cd23973">
    <property type="entry name" value="GT29_ST6GALNAC1"/>
    <property type="match status" value="1"/>
</dbReference>
<feature type="transmembrane region" description="Helical" evidence="18">
    <location>
        <begin position="6"/>
        <end position="27"/>
    </location>
</feature>
<protein>
    <recommendedName>
        <fullName evidence="14">alpha-N-acetylgalactosaminide alpha-2,6-sialyltransferase</fullName>
        <ecNumber evidence="14">2.4.3.3</ecNumber>
    </recommendedName>
</protein>
<dbReference type="GO" id="GO:0001665">
    <property type="term" value="F:alpha-N-acetylgalactosaminide alpha-2,6-sialyltransferase activity"/>
    <property type="evidence" value="ECO:0007669"/>
    <property type="project" value="UniProtKB-EC"/>
</dbReference>
<evidence type="ECO:0000256" key="6">
    <source>
        <dbReference type="ARBA" id="ARBA00022692"/>
    </source>
</evidence>
<evidence type="ECO:0000256" key="12">
    <source>
        <dbReference type="ARBA" id="ARBA00023180"/>
    </source>
</evidence>
<dbReference type="InterPro" id="IPR038578">
    <property type="entry name" value="GT29-like_sf"/>
</dbReference>
<dbReference type="AlphaFoldDB" id="A0A974BTU1"/>
<comment type="pathway">
    <text evidence="2">Protein modification; protein glycosylation.</text>
</comment>
<proteinExistence type="inferred from homology"/>
<dbReference type="GO" id="GO:0000139">
    <property type="term" value="C:Golgi membrane"/>
    <property type="evidence" value="ECO:0007669"/>
    <property type="project" value="UniProtKB-SubCell"/>
</dbReference>
<evidence type="ECO:0000256" key="9">
    <source>
        <dbReference type="ARBA" id="ARBA00023034"/>
    </source>
</evidence>
<evidence type="ECO:0000256" key="5">
    <source>
        <dbReference type="ARBA" id="ARBA00022679"/>
    </source>
</evidence>
<dbReference type="OMA" id="YPSYYVE"/>
<evidence type="ECO:0000256" key="4">
    <source>
        <dbReference type="ARBA" id="ARBA00022676"/>
    </source>
</evidence>
<evidence type="ECO:0000313" key="19">
    <source>
        <dbReference type="EMBL" id="OCT60715.1"/>
    </source>
</evidence>
<evidence type="ECO:0000256" key="16">
    <source>
        <dbReference type="ARBA" id="ARBA00052285"/>
    </source>
</evidence>
<comment type="subcellular location">
    <subcellularLocation>
        <location evidence="1">Golgi apparatus membrane</location>
        <topology evidence="1">Single-pass type II membrane protein</topology>
    </subcellularLocation>
</comment>
<keyword evidence="5" id="KW-0808">Transferase</keyword>
<evidence type="ECO:0000256" key="8">
    <source>
        <dbReference type="ARBA" id="ARBA00022989"/>
    </source>
</evidence>
<dbReference type="PANTHER" id="PTHR45941">
    <property type="entry name" value="ALPHA-N-ACETYLGALACTOSAMINIDE ALPHA-2,6-SIALYLTRANSFERASE 2-LIKE-RELATED"/>
    <property type="match status" value="1"/>
</dbReference>
<dbReference type="PANTHER" id="PTHR45941:SF1">
    <property type="entry name" value="ALPHA-N-ACETYLGALACTOSAMINIDE ALPHA-2,6-SIALYLTRANSFERASE 1"/>
    <property type="match status" value="1"/>
</dbReference>
<evidence type="ECO:0000256" key="11">
    <source>
        <dbReference type="ARBA" id="ARBA00023157"/>
    </source>
</evidence>
<evidence type="ECO:0000313" key="20">
    <source>
        <dbReference type="Proteomes" id="UP000694892"/>
    </source>
</evidence>
<evidence type="ECO:0000256" key="10">
    <source>
        <dbReference type="ARBA" id="ARBA00023136"/>
    </source>
</evidence>
<sequence>MEYEAEYPFALPIIITALALVLATLLLKLRSGGGKPQAEVVEEDKEKVTETLEKEEEERIQEEAADVTEVTDETDSGKIPVEEIGAREEPPLEEAKEPEPVQSPANQTRTPSQSSQEEDDSKMRIFRRTICICLSFQVILLPLVLFLSPKLIPLFYQSTKAPSSPLSSTIRRPLKAQDFAAEPKWSFGDEYTIDTLSTNTSCPTSVKSKALNAPWLSLIFLPKIILFMDNRHFSKQIWDRLQYFTPPYGWMALDYTVVKEVVSSLPTLLDQQILYTAMRPGGHQCISCAVVGNGGILNGSGVGQEIDSHDYVFRVNGAIIKGFENDVGTRTSFYGFSAFTMLSSLTNLNKRGFSKLPQHNETRYILFAEARRDYAWLDALQKNKTINDGILESYRQYPRSDFGDSFDPKKLLVAHPDFMRYLKNRFARGNTLKTKYWMIYRPSTGALLLLTALHLCDTVSAYGFMTEDYLDYSDHYYDLKKTPIKFYANHDFRLEKDLWNRLHKLNIIKLYQRT</sequence>
<evidence type="ECO:0000256" key="7">
    <source>
        <dbReference type="ARBA" id="ARBA00022968"/>
    </source>
</evidence>
<dbReference type="Pfam" id="PF00777">
    <property type="entry name" value="Glyco_transf_29"/>
    <property type="match status" value="1"/>
</dbReference>
<reference evidence="20" key="1">
    <citation type="journal article" date="2016" name="Nature">
        <title>Genome evolution in the allotetraploid frog Xenopus laevis.</title>
        <authorList>
            <person name="Session A.M."/>
            <person name="Uno Y."/>
            <person name="Kwon T."/>
            <person name="Chapman J.A."/>
            <person name="Toyoda A."/>
            <person name="Takahashi S."/>
            <person name="Fukui A."/>
            <person name="Hikosaka A."/>
            <person name="Suzuki A."/>
            <person name="Kondo M."/>
            <person name="van Heeringen S.J."/>
            <person name="Quigley I."/>
            <person name="Heinz S."/>
            <person name="Ogino H."/>
            <person name="Ochi H."/>
            <person name="Hellsten U."/>
            <person name="Lyons J.B."/>
            <person name="Simakov O."/>
            <person name="Putnam N."/>
            <person name="Stites J."/>
            <person name="Kuroki Y."/>
            <person name="Tanaka T."/>
            <person name="Michiue T."/>
            <person name="Watanabe M."/>
            <person name="Bogdanovic O."/>
            <person name="Lister R."/>
            <person name="Georgiou G."/>
            <person name="Paranjpe S.S."/>
            <person name="van Kruijsbergen I."/>
            <person name="Shu S."/>
            <person name="Carlson J."/>
            <person name="Kinoshita T."/>
            <person name="Ohta Y."/>
            <person name="Mawaribuchi S."/>
            <person name="Jenkins J."/>
            <person name="Grimwood J."/>
            <person name="Schmutz J."/>
            <person name="Mitros T."/>
            <person name="Mozaffari S.V."/>
            <person name="Suzuki Y."/>
            <person name="Haramoto Y."/>
            <person name="Yamamoto T.S."/>
            <person name="Takagi C."/>
            <person name="Heald R."/>
            <person name="Miller K."/>
            <person name="Haudenschild C."/>
            <person name="Kitzman J."/>
            <person name="Nakayama T."/>
            <person name="Izutsu Y."/>
            <person name="Robert J."/>
            <person name="Fortriede J."/>
            <person name="Burns K."/>
            <person name="Lotay V."/>
            <person name="Karimi K."/>
            <person name="Yasuoka Y."/>
            <person name="Dichmann D.S."/>
            <person name="Flajnik M.F."/>
            <person name="Houston D.W."/>
            <person name="Shendure J."/>
            <person name="DuPasquier L."/>
            <person name="Vize P.D."/>
            <person name="Zorn A.M."/>
            <person name="Ito M."/>
            <person name="Marcotte E.M."/>
            <person name="Wallingford J.B."/>
            <person name="Ito Y."/>
            <person name="Asashima M."/>
            <person name="Ueno N."/>
            <person name="Matsuda Y."/>
            <person name="Veenstra G.J."/>
            <person name="Fujiyama A."/>
            <person name="Harland R.M."/>
            <person name="Taira M."/>
            <person name="Rokhsar D.S."/>
        </authorList>
    </citation>
    <scope>NUCLEOTIDE SEQUENCE [LARGE SCALE GENOMIC DNA]</scope>
    <source>
        <strain evidence="20">J</strain>
    </source>
</reference>
<keyword evidence="10 18" id="KW-0472">Membrane</keyword>
<keyword evidence="8 18" id="KW-1133">Transmembrane helix</keyword>
<organism evidence="19 20">
    <name type="scientific">Xenopus laevis</name>
    <name type="common">African clawed frog</name>
    <dbReference type="NCBI Taxonomy" id="8355"/>
    <lineage>
        <taxon>Eukaryota</taxon>
        <taxon>Metazoa</taxon>
        <taxon>Chordata</taxon>
        <taxon>Craniata</taxon>
        <taxon>Vertebrata</taxon>
        <taxon>Euteleostomi</taxon>
        <taxon>Amphibia</taxon>
        <taxon>Batrachia</taxon>
        <taxon>Anura</taxon>
        <taxon>Pipoidea</taxon>
        <taxon>Pipidae</taxon>
        <taxon>Xenopodinae</taxon>
        <taxon>Xenopus</taxon>
        <taxon>Xenopus</taxon>
    </lineage>
</organism>
<keyword evidence="11" id="KW-1015">Disulfide bond</keyword>
<keyword evidence="9" id="KW-0333">Golgi apparatus</keyword>